<evidence type="ECO:0000313" key="1">
    <source>
        <dbReference type="EMBL" id="QEO10169.1"/>
    </source>
</evidence>
<gene>
    <name evidence="1" type="ORF">FLP23_09200</name>
</gene>
<protein>
    <submittedName>
        <fullName evidence="1">DUF3000 domain-containing protein</fullName>
    </submittedName>
</protein>
<accession>A0A5C1YAE0</accession>
<dbReference type="KEGG" id="lyk:FLP23_09200"/>
<dbReference type="RefSeq" id="WP_149325586.1">
    <property type="nucleotide sequence ID" value="NZ_CP043504.1"/>
</dbReference>
<sequence length="198" mass="20582">MATSATDSALPAPFRLAVESIRAAQPRPETEVVEVTAPTGLAPHAIALAADVRPTIHGVDSLLGTGRFVLLYDPEEPDAWGGSFRVVAYAQAPLETEIGIDPFIADVAWSWLVDALDARGAEYAAASGTATKVLSTGFGELAGQGDAAQLELRASWSPVGPAVGVQVEAWCELLCMLAGLPPSADAVSLLPHSRTPRD</sequence>
<reference evidence="1 2" key="1">
    <citation type="submission" date="2019-09" db="EMBL/GenBank/DDBJ databases">
        <title>Genome sequencing of strain KACC 19322.</title>
        <authorList>
            <person name="Heo J."/>
            <person name="Kim S.-J."/>
            <person name="Kim J.-S."/>
            <person name="Hong S.-B."/>
            <person name="Kwon S.-W."/>
        </authorList>
    </citation>
    <scope>NUCLEOTIDE SEQUENCE [LARGE SCALE GENOMIC DNA]</scope>
    <source>
        <strain evidence="1 2">KACC 19322</strain>
    </source>
</reference>
<evidence type="ECO:0000313" key="2">
    <source>
        <dbReference type="Proteomes" id="UP000322159"/>
    </source>
</evidence>
<dbReference type="OrthoDB" id="3210980at2"/>
<dbReference type="Proteomes" id="UP000322159">
    <property type="component" value="Chromosome"/>
</dbReference>
<name>A0A5C1YAE0_9MICO</name>
<dbReference type="AlphaFoldDB" id="A0A5C1YAE0"/>
<keyword evidence="2" id="KW-1185">Reference proteome</keyword>
<dbReference type="EMBL" id="CP043504">
    <property type="protein sequence ID" value="QEO10169.1"/>
    <property type="molecule type" value="Genomic_DNA"/>
</dbReference>
<dbReference type="InterPro" id="IPR021555">
    <property type="entry name" value="DUF3000"/>
</dbReference>
<proteinExistence type="predicted"/>
<dbReference type="Pfam" id="PF11452">
    <property type="entry name" value="DUF3000"/>
    <property type="match status" value="1"/>
</dbReference>
<organism evidence="1 2">
    <name type="scientific">Protaetiibacter larvae</name>
    <dbReference type="NCBI Taxonomy" id="2592654"/>
    <lineage>
        <taxon>Bacteria</taxon>
        <taxon>Bacillati</taxon>
        <taxon>Actinomycetota</taxon>
        <taxon>Actinomycetes</taxon>
        <taxon>Micrococcales</taxon>
        <taxon>Microbacteriaceae</taxon>
        <taxon>Protaetiibacter</taxon>
    </lineage>
</organism>